<feature type="transmembrane region" description="Helical" evidence="1">
    <location>
        <begin position="171"/>
        <end position="189"/>
    </location>
</feature>
<evidence type="ECO:0000256" key="1">
    <source>
        <dbReference type="SAM" id="Phobius"/>
    </source>
</evidence>
<keyword evidence="3" id="KW-0808">Transferase</keyword>
<dbReference type="GO" id="GO:0000155">
    <property type="term" value="F:phosphorelay sensor kinase activity"/>
    <property type="evidence" value="ECO:0007669"/>
    <property type="project" value="InterPro"/>
</dbReference>
<organism evidence="3 4">
    <name type="scientific">Salegentibacter flavus</name>
    <dbReference type="NCBI Taxonomy" id="287099"/>
    <lineage>
        <taxon>Bacteria</taxon>
        <taxon>Pseudomonadati</taxon>
        <taxon>Bacteroidota</taxon>
        <taxon>Flavobacteriia</taxon>
        <taxon>Flavobacteriales</taxon>
        <taxon>Flavobacteriaceae</taxon>
        <taxon>Salegentibacter</taxon>
    </lineage>
</organism>
<dbReference type="STRING" id="287099.SAMN05660413_01841"/>
<feature type="transmembrane region" description="Helical" evidence="1">
    <location>
        <begin position="134"/>
        <end position="155"/>
    </location>
</feature>
<evidence type="ECO:0000313" key="3">
    <source>
        <dbReference type="EMBL" id="SFN61114.1"/>
    </source>
</evidence>
<keyword evidence="4" id="KW-1185">Reference proteome</keyword>
<keyword evidence="3" id="KW-0418">Kinase</keyword>
<dbReference type="InterPro" id="IPR010559">
    <property type="entry name" value="Sig_transdc_His_kin_internal"/>
</dbReference>
<evidence type="ECO:0000259" key="2">
    <source>
        <dbReference type="Pfam" id="PF06580"/>
    </source>
</evidence>
<protein>
    <submittedName>
        <fullName evidence="3">Histidine kinase</fullName>
    </submittedName>
</protein>
<feature type="transmembrane region" description="Helical" evidence="1">
    <location>
        <begin position="57"/>
        <end position="80"/>
    </location>
</feature>
<dbReference type="PANTHER" id="PTHR34220:SF7">
    <property type="entry name" value="SENSOR HISTIDINE KINASE YPDA"/>
    <property type="match status" value="1"/>
</dbReference>
<keyword evidence="1" id="KW-0812">Transmembrane</keyword>
<dbReference type="OrthoDB" id="9809908at2"/>
<accession>A0A1I5AF82</accession>
<gene>
    <name evidence="3" type="ORF">SAMN05660413_01841</name>
</gene>
<evidence type="ECO:0000313" key="4">
    <source>
        <dbReference type="Proteomes" id="UP000199153"/>
    </source>
</evidence>
<feature type="domain" description="Signal transduction histidine kinase internal region" evidence="2">
    <location>
        <begin position="215"/>
        <end position="293"/>
    </location>
</feature>
<dbReference type="EMBL" id="FOVL01000010">
    <property type="protein sequence ID" value="SFN61114.1"/>
    <property type="molecule type" value="Genomic_DNA"/>
</dbReference>
<keyword evidence="1" id="KW-0472">Membrane</keyword>
<reference evidence="3 4" key="1">
    <citation type="submission" date="2016-10" db="EMBL/GenBank/DDBJ databases">
        <authorList>
            <person name="de Groot N.N."/>
        </authorList>
    </citation>
    <scope>NUCLEOTIDE SEQUENCE [LARGE SCALE GENOMIC DNA]</scope>
    <source>
        <strain evidence="3 4">DSM 17794</strain>
    </source>
</reference>
<dbReference type="GO" id="GO:0016020">
    <property type="term" value="C:membrane"/>
    <property type="evidence" value="ECO:0007669"/>
    <property type="project" value="InterPro"/>
</dbReference>
<dbReference type="PANTHER" id="PTHR34220">
    <property type="entry name" value="SENSOR HISTIDINE KINASE YPDA"/>
    <property type="match status" value="1"/>
</dbReference>
<proteinExistence type="predicted"/>
<feature type="transmembrane region" description="Helical" evidence="1">
    <location>
        <begin position="92"/>
        <end position="113"/>
    </location>
</feature>
<sequence length="405" mass="47836">MERSFLKLRDLAQEIEIQTIMDMRKRKNLLIFYIYLLDKIKRIEASAKNIDSSRKRFGFYLILKDIGIAALVTVLWYYVMVFMHQGYIMVPSYYNLIEMGLFFIFLLFLLWMHHGISSYMESSVLKEINTVIKTIIELSIVILATLLLTFITIYLPTSYIFPPEAILPENIRTAFVITIILSLFFYFLVERERNKRKLQEKILRSTHLQKENYQAQIQSLKNQVNPHFLFNSLNVLSSLIRKNQSQAQEFVHRLSKVYRSFLDHSHEQLVTLQKEMELTEAYIYLLSTRFGDNVRFEINVPEDHTHLLLPPGSLQMLVENAIKHNGSTRRKPLIIQISSEKDEVIVKNNLQPRLEKMDSTRTGLKNITRRYKFLTDQEVKFITSEKDFIAKLPLLKVEAYENSNY</sequence>
<name>A0A1I5AF82_9FLAO</name>
<keyword evidence="1" id="KW-1133">Transmembrane helix</keyword>
<dbReference type="Pfam" id="PF06580">
    <property type="entry name" value="His_kinase"/>
    <property type="match status" value="1"/>
</dbReference>
<dbReference type="AlphaFoldDB" id="A0A1I5AF82"/>
<dbReference type="Proteomes" id="UP000199153">
    <property type="component" value="Unassembled WGS sequence"/>
</dbReference>
<dbReference type="InterPro" id="IPR050640">
    <property type="entry name" value="Bact_2-comp_sensor_kinase"/>
</dbReference>